<accession>A0A9W9F842</accession>
<reference evidence="24" key="2">
    <citation type="journal article" date="2023" name="IMA Fungus">
        <title>Comparative genomic study of the Penicillium genus elucidates a diverse pangenome and 15 lateral gene transfer events.</title>
        <authorList>
            <person name="Petersen C."/>
            <person name="Sorensen T."/>
            <person name="Nielsen M.R."/>
            <person name="Sondergaard T.E."/>
            <person name="Sorensen J.L."/>
            <person name="Fitzpatrick D.A."/>
            <person name="Frisvad J.C."/>
            <person name="Nielsen K.L."/>
        </authorList>
    </citation>
    <scope>NUCLEOTIDE SEQUENCE</scope>
    <source>
        <strain evidence="24">IBT 34128</strain>
    </source>
</reference>
<comment type="function">
    <text evidence="2">Secreted aspartic endopeptidase that allows assimilation of proteinaceous substrates. The scissile peptide bond is attacked by a nucleophilic water molecule activated by two aspartic residues in the active site. Shows a broad primary substrate specificity. Favors hydrophobic residues at the P1 and P1' positions, but can also activate trypsinogen and hydrolyze the B chain of insulin between positions 'Gly-20' and 'Glu-21'.</text>
</comment>
<dbReference type="GO" id="GO:0006508">
    <property type="term" value="P:proteolysis"/>
    <property type="evidence" value="ECO:0007669"/>
    <property type="project" value="UniProtKB-KW"/>
</dbReference>
<feature type="signal peptide" evidence="22">
    <location>
        <begin position="1"/>
        <end position="18"/>
    </location>
</feature>
<evidence type="ECO:0000256" key="11">
    <source>
        <dbReference type="ARBA" id="ARBA00022801"/>
    </source>
</evidence>
<evidence type="ECO:0000256" key="3">
    <source>
        <dbReference type="ARBA" id="ARBA00004410"/>
    </source>
</evidence>
<evidence type="ECO:0000256" key="2">
    <source>
        <dbReference type="ARBA" id="ARBA00002983"/>
    </source>
</evidence>
<feature type="disulfide bond" evidence="20">
    <location>
        <begin position="320"/>
        <end position="353"/>
    </location>
</feature>
<evidence type="ECO:0000256" key="18">
    <source>
        <dbReference type="ARBA" id="ARBA00079734"/>
    </source>
</evidence>
<evidence type="ECO:0000256" key="5">
    <source>
        <dbReference type="ARBA" id="ARBA00011245"/>
    </source>
</evidence>
<evidence type="ECO:0000256" key="14">
    <source>
        <dbReference type="ARBA" id="ARBA00052037"/>
    </source>
</evidence>
<dbReference type="GO" id="GO:0004190">
    <property type="term" value="F:aspartic-type endopeptidase activity"/>
    <property type="evidence" value="ECO:0007669"/>
    <property type="project" value="UniProtKB-KW"/>
</dbReference>
<dbReference type="PROSITE" id="PS00141">
    <property type="entry name" value="ASP_PROTEASE"/>
    <property type="match status" value="2"/>
</dbReference>
<dbReference type="Gene3D" id="2.40.70.10">
    <property type="entry name" value="Acid Proteases"/>
    <property type="match status" value="2"/>
</dbReference>
<feature type="chain" id="PRO_5040972776" description="Aspartic endopeptidase PEP2" evidence="22">
    <location>
        <begin position="19"/>
        <end position="397"/>
    </location>
</feature>
<comment type="subcellular location">
    <subcellularLocation>
        <location evidence="3">Vacuole lumen</location>
    </subcellularLocation>
</comment>
<feature type="domain" description="Peptidase A1" evidence="23">
    <location>
        <begin position="84"/>
        <end position="394"/>
    </location>
</feature>
<evidence type="ECO:0000256" key="10">
    <source>
        <dbReference type="ARBA" id="ARBA00022750"/>
    </source>
</evidence>
<dbReference type="EC" id="3.4.23.25" evidence="16"/>
<keyword evidence="11 21" id="KW-0378">Hydrolase</keyword>
<dbReference type="OrthoDB" id="771136at2759"/>
<comment type="caution">
    <text evidence="24">The sequence shown here is derived from an EMBL/GenBank/DDBJ whole genome shotgun (WGS) entry which is preliminary data.</text>
</comment>
<feature type="disulfide bond" evidence="20">
    <location>
        <begin position="115"/>
        <end position="120"/>
    </location>
</feature>
<dbReference type="InterPro" id="IPR001461">
    <property type="entry name" value="Aspartic_peptidase_A1"/>
</dbReference>
<keyword evidence="10 21" id="KW-0064">Aspartyl protease</keyword>
<dbReference type="PANTHER" id="PTHR47966">
    <property type="entry name" value="BETA-SITE APP-CLEAVING ENZYME, ISOFORM A-RELATED"/>
    <property type="match status" value="1"/>
</dbReference>
<dbReference type="Pfam" id="PF00026">
    <property type="entry name" value="Asp"/>
    <property type="match status" value="1"/>
</dbReference>
<organism evidence="24 25">
    <name type="scientific">Penicillium alfredii</name>
    <dbReference type="NCBI Taxonomy" id="1506179"/>
    <lineage>
        <taxon>Eukaryota</taxon>
        <taxon>Fungi</taxon>
        <taxon>Dikarya</taxon>
        <taxon>Ascomycota</taxon>
        <taxon>Pezizomycotina</taxon>
        <taxon>Eurotiomycetes</taxon>
        <taxon>Eurotiomycetidae</taxon>
        <taxon>Eurotiales</taxon>
        <taxon>Aspergillaceae</taxon>
        <taxon>Penicillium</taxon>
    </lineage>
</organism>
<keyword evidence="25" id="KW-1185">Reference proteome</keyword>
<evidence type="ECO:0000256" key="1">
    <source>
        <dbReference type="ARBA" id="ARBA00000043"/>
    </source>
</evidence>
<feature type="active site" evidence="19">
    <location>
        <position position="102"/>
    </location>
</feature>
<keyword evidence="13" id="KW-0325">Glycoprotein</keyword>
<proteinExistence type="inferred from homology"/>
<sequence length="397" mass="43321">MKPFALLTASVLLGSASAEVHKLKLNKVPLSEQLHHHDMESQLHALGQKYMGRPNMPDDMFQDTSLKASAGHDVLVDNFLNAQYYSEITLGTPPQTFKVVLDTGSSNLWVPSSECSSIACFLHSKYDSSSSSTYKKNGTEFSIRYGSGSLSGFVSQDVLQIGDLKIKNQDFAEATSEPGLAFAFGRFDGILGLGYDTISVNKMVPPFYNMLNQKLLDEPLFAFYLGNANKEGDNSEATFGGVDKNHYTGELIKIPLRRKAYWEVDFNAIALGDNVAELDNTGVILDTGTSLIALPSTLAELLNKEIGAKKGFTGQYTVECDKRDSLPDLTFTLAGHNFTIGPYDYVLEVQGSCISSFMGMDFPEPVGPLAILGDSFLRQWYSVYDLGNSAVGLAKAK</sequence>
<comment type="subunit">
    <text evidence="5">Monomer.</text>
</comment>
<comment type="catalytic activity">
    <reaction evidence="1">
        <text>Hydrolysis of proteins with broad specificity similar to that of pepsin A, preferring hydrophobic residues at P1 and P1', but also cleaving 20-Gly-|-Glu-21 in the B chain of insulin. Clots milk, and activates trypsinogen.</text>
        <dbReference type="EC" id="3.4.23.20"/>
    </reaction>
</comment>
<comment type="catalytic activity">
    <reaction evidence="14">
        <text>Hydrolysis of proteins with broad specificity for peptide bonds. Cleaves -Leu-Leu-|-Val-Tyr- bond in a synthetic substrate. Does not act on esters of Tyr or Arg.</text>
        <dbReference type="EC" id="3.4.23.25"/>
    </reaction>
</comment>
<evidence type="ECO:0000256" key="8">
    <source>
        <dbReference type="ARBA" id="ARBA00022670"/>
    </source>
</evidence>
<dbReference type="PRINTS" id="PR00792">
    <property type="entry name" value="PEPSIN"/>
</dbReference>
<comment type="similarity">
    <text evidence="4 21">Belongs to the peptidase A1 family.</text>
</comment>
<dbReference type="InterPro" id="IPR033121">
    <property type="entry name" value="PEPTIDASE_A1"/>
</dbReference>
<dbReference type="FunFam" id="2.40.70.10:FF:000036">
    <property type="entry name" value="Vacuolar aspartic protease"/>
    <property type="match status" value="1"/>
</dbReference>
<name>A0A9W9F842_9EURO</name>
<evidence type="ECO:0000256" key="22">
    <source>
        <dbReference type="SAM" id="SignalP"/>
    </source>
</evidence>
<protein>
    <recommendedName>
        <fullName evidence="18">Aspartic endopeptidase PEP2</fullName>
        <ecNumber evidence="6">3.4.23.20</ecNumber>
        <ecNumber evidence="16">3.4.23.25</ecNumber>
    </recommendedName>
    <alternativeName>
        <fullName evidence="17">Aspartic protease PEP2</fullName>
    </alternativeName>
</protein>
<evidence type="ECO:0000256" key="16">
    <source>
        <dbReference type="ARBA" id="ARBA00067071"/>
    </source>
</evidence>
<dbReference type="PROSITE" id="PS51767">
    <property type="entry name" value="PEPTIDASE_A1"/>
    <property type="match status" value="1"/>
</dbReference>
<gene>
    <name evidence="24" type="ORF">NUU61_004746</name>
</gene>
<keyword evidence="12 20" id="KW-1015">Disulfide bond</keyword>
<evidence type="ECO:0000256" key="7">
    <source>
        <dbReference type="ARBA" id="ARBA00022554"/>
    </source>
</evidence>
<dbReference type="InterPro" id="IPR001969">
    <property type="entry name" value="Aspartic_peptidase_AS"/>
</dbReference>
<evidence type="ECO:0000256" key="13">
    <source>
        <dbReference type="ARBA" id="ARBA00023180"/>
    </source>
</evidence>
<keyword evidence="7" id="KW-0926">Vacuole</keyword>
<dbReference type="Proteomes" id="UP001141434">
    <property type="component" value="Unassembled WGS sequence"/>
</dbReference>
<dbReference type="GO" id="GO:0005775">
    <property type="term" value="C:vacuolar lumen"/>
    <property type="evidence" value="ECO:0007669"/>
    <property type="project" value="UniProtKB-SubCell"/>
</dbReference>
<dbReference type="GeneID" id="81394496"/>
<reference evidence="24" key="1">
    <citation type="submission" date="2022-11" db="EMBL/GenBank/DDBJ databases">
        <authorList>
            <person name="Petersen C."/>
        </authorList>
    </citation>
    <scope>NUCLEOTIDE SEQUENCE</scope>
    <source>
        <strain evidence="24">IBT 34128</strain>
    </source>
</reference>
<keyword evidence="8 21" id="KW-0645">Protease</keyword>
<dbReference type="RefSeq" id="XP_056510941.1">
    <property type="nucleotide sequence ID" value="XM_056655328.1"/>
</dbReference>
<evidence type="ECO:0000256" key="17">
    <source>
        <dbReference type="ARBA" id="ARBA00079414"/>
    </source>
</evidence>
<dbReference type="EC" id="3.4.23.20" evidence="6"/>
<evidence type="ECO:0000256" key="12">
    <source>
        <dbReference type="ARBA" id="ARBA00023157"/>
    </source>
</evidence>
<evidence type="ECO:0000256" key="15">
    <source>
        <dbReference type="ARBA" id="ARBA00055395"/>
    </source>
</evidence>
<evidence type="ECO:0000256" key="9">
    <source>
        <dbReference type="ARBA" id="ARBA00022729"/>
    </source>
</evidence>
<evidence type="ECO:0000256" key="21">
    <source>
        <dbReference type="RuleBase" id="RU000454"/>
    </source>
</evidence>
<dbReference type="GO" id="GO:0000324">
    <property type="term" value="C:fungal-type vacuole"/>
    <property type="evidence" value="ECO:0007669"/>
    <property type="project" value="TreeGrafter"/>
</dbReference>
<comment type="function">
    <text evidence="15">Vacuolar aspartic endopeptidase which is probably also secreted and contributes to virulence.</text>
</comment>
<dbReference type="SUPFAM" id="SSF50630">
    <property type="entry name" value="Acid proteases"/>
    <property type="match status" value="1"/>
</dbReference>
<dbReference type="PANTHER" id="PTHR47966:SF51">
    <property type="entry name" value="BETA-SITE APP-CLEAVING ENZYME, ISOFORM A-RELATED"/>
    <property type="match status" value="1"/>
</dbReference>
<evidence type="ECO:0000256" key="19">
    <source>
        <dbReference type="PIRSR" id="PIRSR601461-1"/>
    </source>
</evidence>
<evidence type="ECO:0000256" key="4">
    <source>
        <dbReference type="ARBA" id="ARBA00007447"/>
    </source>
</evidence>
<dbReference type="InterPro" id="IPR021109">
    <property type="entry name" value="Peptidase_aspartic_dom_sf"/>
</dbReference>
<dbReference type="FunFam" id="2.40.70.10:FF:000002">
    <property type="entry name" value="Vacuolar aspartic proteinase"/>
    <property type="match status" value="1"/>
</dbReference>
<evidence type="ECO:0000256" key="6">
    <source>
        <dbReference type="ARBA" id="ARBA00013206"/>
    </source>
</evidence>
<feature type="active site" evidence="19">
    <location>
        <position position="286"/>
    </location>
</feature>
<dbReference type="EMBL" id="JAPMSZ010000007">
    <property type="protein sequence ID" value="KAJ5095390.1"/>
    <property type="molecule type" value="Genomic_DNA"/>
</dbReference>
<keyword evidence="9 22" id="KW-0732">Signal</keyword>
<evidence type="ECO:0000313" key="25">
    <source>
        <dbReference type="Proteomes" id="UP001141434"/>
    </source>
</evidence>
<evidence type="ECO:0000259" key="23">
    <source>
        <dbReference type="PROSITE" id="PS51767"/>
    </source>
</evidence>
<evidence type="ECO:0000256" key="20">
    <source>
        <dbReference type="PIRSR" id="PIRSR601461-2"/>
    </source>
</evidence>
<dbReference type="AlphaFoldDB" id="A0A9W9F842"/>
<evidence type="ECO:0000313" key="24">
    <source>
        <dbReference type="EMBL" id="KAJ5095390.1"/>
    </source>
</evidence>